<evidence type="ECO:0000313" key="2">
    <source>
        <dbReference type="EMBL" id="KAF7995366.1"/>
    </source>
</evidence>
<sequence length="264" mass="30809">MSKQKHKMSVNKNKQLQIQKKDIEIFTDAFNLCWDLLKKNNYYNTENVDNKKSPISTLSVINGQKIYDAMINIIEDITKTNNNGVFDYSEKSILNIDSAKKPDYIEHQKINYGVWEQPDGWPSQILQSASSRIIEPLDDSSTSRYNNYHPHHHHHHHHHNYTDSVYTGLTNMNAGNSSMEKDYDDDDTDDDYGKTTNKKNTSRNQPIVFVPHELKLRAVTISRDNPTWSVKKIREESGCNHIVSKQQIERWGEQLERGMLKIYK</sequence>
<dbReference type="EMBL" id="JACMRX010000002">
    <property type="protein sequence ID" value="KAF7995366.1"/>
    <property type="molecule type" value="Genomic_DNA"/>
</dbReference>
<evidence type="ECO:0000313" key="3">
    <source>
        <dbReference type="Proteomes" id="UP000639338"/>
    </source>
</evidence>
<organism evidence="2 3">
    <name type="scientific">Aphidius gifuensis</name>
    <name type="common">Parasitoid wasp</name>
    <dbReference type="NCBI Taxonomy" id="684658"/>
    <lineage>
        <taxon>Eukaryota</taxon>
        <taxon>Metazoa</taxon>
        <taxon>Ecdysozoa</taxon>
        <taxon>Arthropoda</taxon>
        <taxon>Hexapoda</taxon>
        <taxon>Insecta</taxon>
        <taxon>Pterygota</taxon>
        <taxon>Neoptera</taxon>
        <taxon>Endopterygota</taxon>
        <taxon>Hymenoptera</taxon>
        <taxon>Apocrita</taxon>
        <taxon>Ichneumonoidea</taxon>
        <taxon>Braconidae</taxon>
        <taxon>Aphidiinae</taxon>
        <taxon>Aphidius</taxon>
    </lineage>
</organism>
<dbReference type="OrthoDB" id="7691932at2759"/>
<feature type="region of interest" description="Disordered" evidence="1">
    <location>
        <begin position="172"/>
        <end position="203"/>
    </location>
</feature>
<gene>
    <name evidence="2" type="ORF">HCN44_006473</name>
</gene>
<name>A0A834XYU3_APHGI</name>
<protein>
    <submittedName>
        <fullName evidence="2">Uncharacterized protein</fullName>
    </submittedName>
</protein>
<accession>A0A834XYU3</accession>
<evidence type="ECO:0000256" key="1">
    <source>
        <dbReference type="SAM" id="MobiDB-lite"/>
    </source>
</evidence>
<comment type="caution">
    <text evidence="2">The sequence shown here is derived from an EMBL/GenBank/DDBJ whole genome shotgun (WGS) entry which is preliminary data.</text>
</comment>
<keyword evidence="3" id="KW-1185">Reference proteome</keyword>
<proteinExistence type="predicted"/>
<reference evidence="2 3" key="1">
    <citation type="submission" date="2020-08" db="EMBL/GenBank/DDBJ databases">
        <title>Aphidius gifuensis genome sequencing and assembly.</title>
        <authorList>
            <person name="Du Z."/>
        </authorList>
    </citation>
    <scope>NUCLEOTIDE SEQUENCE [LARGE SCALE GENOMIC DNA]</scope>
    <source>
        <strain evidence="2">YNYX2018</strain>
        <tissue evidence="2">Adults</tissue>
    </source>
</reference>
<dbReference type="AlphaFoldDB" id="A0A834XYU3"/>
<dbReference type="Proteomes" id="UP000639338">
    <property type="component" value="Unassembled WGS sequence"/>
</dbReference>